<evidence type="ECO:0000313" key="3">
    <source>
        <dbReference type="EMBL" id="KIJ41771.1"/>
    </source>
</evidence>
<keyword evidence="4" id="KW-1185">Reference proteome</keyword>
<feature type="region of interest" description="Disordered" evidence="2">
    <location>
        <begin position="124"/>
        <end position="161"/>
    </location>
</feature>
<proteinExistence type="predicted"/>
<evidence type="ECO:0000256" key="2">
    <source>
        <dbReference type="SAM" id="MobiDB-lite"/>
    </source>
</evidence>
<sequence>MVLKVDPFMCKCGEAEKMWKEVLEHIQSHGYCSNRTWNSVKNKVVAELDRVESKQTIKTASYIWKELENDTAKIAMLNGKLDSVAAMRKHTVNMKEEDKKSQTYKQDLAKSQGNVMRDGMCRALFNPNESSESNSDHDKASEYESGCSMSDDISLSPPPPKKVRCDTYYKQVTATLEEQTKKMEHFQEEFLQQQHELTDKLLEESCKAREIMQVEAAKNHEQQQKSTKDFLDVIHAAFLS</sequence>
<reference evidence="3 4" key="1">
    <citation type="submission" date="2014-06" db="EMBL/GenBank/DDBJ databases">
        <title>Evolutionary Origins and Diversification of the Mycorrhizal Mutualists.</title>
        <authorList>
            <consortium name="DOE Joint Genome Institute"/>
            <consortium name="Mycorrhizal Genomics Consortium"/>
            <person name="Kohler A."/>
            <person name="Kuo A."/>
            <person name="Nagy L.G."/>
            <person name="Floudas D."/>
            <person name="Copeland A."/>
            <person name="Barry K.W."/>
            <person name="Cichocki N."/>
            <person name="Veneault-Fourrey C."/>
            <person name="LaButti K."/>
            <person name="Lindquist E.A."/>
            <person name="Lipzen A."/>
            <person name="Lundell T."/>
            <person name="Morin E."/>
            <person name="Murat C."/>
            <person name="Riley R."/>
            <person name="Ohm R."/>
            <person name="Sun H."/>
            <person name="Tunlid A."/>
            <person name="Henrissat B."/>
            <person name="Grigoriev I.V."/>
            <person name="Hibbett D.S."/>
            <person name="Martin F."/>
        </authorList>
    </citation>
    <scope>NUCLEOTIDE SEQUENCE [LARGE SCALE GENOMIC DNA]</scope>
    <source>
        <strain evidence="3 4">SS14</strain>
    </source>
</reference>
<accession>A0A0C9VU83</accession>
<feature type="coiled-coil region" evidence="1">
    <location>
        <begin position="169"/>
        <end position="196"/>
    </location>
</feature>
<dbReference type="EMBL" id="KN837134">
    <property type="protein sequence ID" value="KIJ41771.1"/>
    <property type="molecule type" value="Genomic_DNA"/>
</dbReference>
<keyword evidence="1" id="KW-0175">Coiled coil</keyword>
<organism evidence="3 4">
    <name type="scientific">Sphaerobolus stellatus (strain SS14)</name>
    <dbReference type="NCBI Taxonomy" id="990650"/>
    <lineage>
        <taxon>Eukaryota</taxon>
        <taxon>Fungi</taxon>
        <taxon>Dikarya</taxon>
        <taxon>Basidiomycota</taxon>
        <taxon>Agaricomycotina</taxon>
        <taxon>Agaricomycetes</taxon>
        <taxon>Phallomycetidae</taxon>
        <taxon>Geastrales</taxon>
        <taxon>Sphaerobolaceae</taxon>
        <taxon>Sphaerobolus</taxon>
    </lineage>
</organism>
<evidence type="ECO:0000256" key="1">
    <source>
        <dbReference type="SAM" id="Coils"/>
    </source>
</evidence>
<gene>
    <name evidence="3" type="ORF">M422DRAFT_255082</name>
</gene>
<name>A0A0C9VU83_SPHS4</name>
<dbReference type="AlphaFoldDB" id="A0A0C9VU83"/>
<dbReference type="Proteomes" id="UP000054279">
    <property type="component" value="Unassembled WGS sequence"/>
</dbReference>
<evidence type="ECO:0000313" key="4">
    <source>
        <dbReference type="Proteomes" id="UP000054279"/>
    </source>
</evidence>
<protein>
    <submittedName>
        <fullName evidence="3">Uncharacterized protein</fullName>
    </submittedName>
</protein>
<dbReference type="HOGENOM" id="CLU_055865_0_0_1"/>